<evidence type="ECO:0000313" key="6">
    <source>
        <dbReference type="EMBL" id="MDQ0494384.1"/>
    </source>
</evidence>
<keyword evidence="4 5" id="KW-0472">Membrane</keyword>
<organism evidence="6 7">
    <name type="scientific">Paenibacillus brasilensis</name>
    <dbReference type="NCBI Taxonomy" id="128574"/>
    <lineage>
        <taxon>Bacteria</taxon>
        <taxon>Bacillati</taxon>
        <taxon>Bacillota</taxon>
        <taxon>Bacilli</taxon>
        <taxon>Bacillales</taxon>
        <taxon>Paenibacillaceae</taxon>
        <taxon>Paenibacillus</taxon>
    </lineage>
</organism>
<gene>
    <name evidence="6" type="ORF">QOZ95_002547</name>
</gene>
<sequence>MTSYLFKHKYKLCAAIFMISLASLLDIYLAFIFKSLIYSVISQAEKQFISVALIALSFIIVSSFIKLLSHLLQASYLRKTMLFFKESVFQHILYKSHTQFTSSHSQNTFQS</sequence>
<dbReference type="GO" id="GO:0005524">
    <property type="term" value="F:ATP binding"/>
    <property type="evidence" value="ECO:0007669"/>
    <property type="project" value="UniProtKB-KW"/>
</dbReference>
<dbReference type="InterPro" id="IPR036640">
    <property type="entry name" value="ABC1_TM_sf"/>
</dbReference>
<keyword evidence="6" id="KW-0547">Nucleotide-binding</keyword>
<comment type="caution">
    <text evidence="6">The sequence shown here is derived from an EMBL/GenBank/DDBJ whole genome shotgun (WGS) entry which is preliminary data.</text>
</comment>
<reference evidence="6 7" key="1">
    <citation type="submission" date="2023-07" db="EMBL/GenBank/DDBJ databases">
        <title>Genomic Encyclopedia of Type Strains, Phase IV (KMG-IV): sequencing the most valuable type-strain genomes for metagenomic binning, comparative biology and taxonomic classification.</title>
        <authorList>
            <person name="Goeker M."/>
        </authorList>
    </citation>
    <scope>NUCLEOTIDE SEQUENCE [LARGE SCALE GENOMIC DNA]</scope>
    <source>
        <strain evidence="6 7">DSM 14914</strain>
    </source>
</reference>
<dbReference type="Gene3D" id="1.20.1560.10">
    <property type="entry name" value="ABC transporter type 1, transmembrane domain"/>
    <property type="match status" value="1"/>
</dbReference>
<keyword evidence="7" id="KW-1185">Reference proteome</keyword>
<name>A0ABU0KYL9_9BACL</name>
<evidence type="ECO:0000256" key="2">
    <source>
        <dbReference type="ARBA" id="ARBA00022692"/>
    </source>
</evidence>
<feature type="transmembrane region" description="Helical" evidence="5">
    <location>
        <begin position="12"/>
        <end position="33"/>
    </location>
</feature>
<feature type="transmembrane region" description="Helical" evidence="5">
    <location>
        <begin position="48"/>
        <end position="69"/>
    </location>
</feature>
<evidence type="ECO:0000256" key="4">
    <source>
        <dbReference type="ARBA" id="ARBA00023136"/>
    </source>
</evidence>
<dbReference type="EMBL" id="JAUSWA010000013">
    <property type="protein sequence ID" value="MDQ0494384.1"/>
    <property type="molecule type" value="Genomic_DNA"/>
</dbReference>
<evidence type="ECO:0000256" key="1">
    <source>
        <dbReference type="ARBA" id="ARBA00004651"/>
    </source>
</evidence>
<evidence type="ECO:0000313" key="7">
    <source>
        <dbReference type="Proteomes" id="UP001242811"/>
    </source>
</evidence>
<accession>A0ABU0KYL9</accession>
<keyword evidence="3 5" id="KW-1133">Transmembrane helix</keyword>
<protein>
    <submittedName>
        <fullName evidence="6">ATP-binding cassette subfamily C protein</fullName>
    </submittedName>
</protein>
<keyword evidence="2 5" id="KW-0812">Transmembrane</keyword>
<proteinExistence type="predicted"/>
<keyword evidence="6" id="KW-0067">ATP-binding</keyword>
<comment type="subcellular location">
    <subcellularLocation>
        <location evidence="1">Cell membrane</location>
        <topology evidence="1">Multi-pass membrane protein</topology>
    </subcellularLocation>
</comment>
<dbReference type="SUPFAM" id="SSF90123">
    <property type="entry name" value="ABC transporter transmembrane region"/>
    <property type="match status" value="1"/>
</dbReference>
<evidence type="ECO:0000256" key="5">
    <source>
        <dbReference type="SAM" id="Phobius"/>
    </source>
</evidence>
<dbReference type="Proteomes" id="UP001242811">
    <property type="component" value="Unassembled WGS sequence"/>
</dbReference>
<evidence type="ECO:0000256" key="3">
    <source>
        <dbReference type="ARBA" id="ARBA00022989"/>
    </source>
</evidence>